<keyword evidence="6" id="KW-0631">Potassium channel</keyword>
<feature type="transmembrane region" description="Helical" evidence="14">
    <location>
        <begin position="73"/>
        <end position="90"/>
    </location>
</feature>
<gene>
    <name evidence="15" type="ORF">GCM10022281_23230</name>
</gene>
<keyword evidence="5 14" id="KW-0812">Transmembrane</keyword>
<dbReference type="RefSeq" id="WP_344697252.1">
    <property type="nucleotide sequence ID" value="NZ_BAABBR010000001.1"/>
</dbReference>
<evidence type="ECO:0000256" key="5">
    <source>
        <dbReference type="ARBA" id="ARBA00022692"/>
    </source>
</evidence>
<comment type="catalytic activity">
    <reaction evidence="12">
        <text>K(+)(in) = K(+)(out)</text>
        <dbReference type="Rhea" id="RHEA:29463"/>
        <dbReference type="ChEBI" id="CHEBI:29103"/>
    </reaction>
</comment>
<evidence type="ECO:0000256" key="4">
    <source>
        <dbReference type="ARBA" id="ARBA00022538"/>
    </source>
</evidence>
<dbReference type="InterPro" id="IPR010617">
    <property type="entry name" value="TMEM175-like"/>
</dbReference>
<evidence type="ECO:0008006" key="17">
    <source>
        <dbReference type="Google" id="ProtNLM"/>
    </source>
</evidence>
<sequence length="235" mass="25659">MLTRPDPPHASGAPVRRDAHEGEGATRGTGRMEAFADGVFAIAFTLPIFNIVMPTLSGSGAALGRDLVAGWPHHVGYALASLVIALYWVHHHFSGAIYRTTGHYFLLATALFLTMIGYIAFPVRAFAESIPYPDALPSAARYLVLCLALTSVTWLFKWSIGNAFGHVDDRLDPAYVARLTRLYRKVTAWNVMAAIVAWAWWPAGLVLIAMGLLIKLRPPETPRYCGEAPAIENDG</sequence>
<name>A0ABP7UE75_9SPHN</name>
<protein>
    <recommendedName>
        <fullName evidence="17">DUF1211 domain-containing protein</fullName>
    </recommendedName>
</protein>
<dbReference type="Proteomes" id="UP001424459">
    <property type="component" value="Unassembled WGS sequence"/>
</dbReference>
<evidence type="ECO:0000256" key="14">
    <source>
        <dbReference type="SAM" id="Phobius"/>
    </source>
</evidence>
<keyword evidence="4" id="KW-0633">Potassium transport</keyword>
<feature type="transmembrane region" description="Helical" evidence="14">
    <location>
        <begin position="102"/>
        <end position="127"/>
    </location>
</feature>
<evidence type="ECO:0000256" key="2">
    <source>
        <dbReference type="ARBA" id="ARBA00006920"/>
    </source>
</evidence>
<feature type="compositionally biased region" description="Basic and acidic residues" evidence="13">
    <location>
        <begin position="15"/>
        <end position="24"/>
    </location>
</feature>
<evidence type="ECO:0000256" key="3">
    <source>
        <dbReference type="ARBA" id="ARBA00022448"/>
    </source>
</evidence>
<reference evidence="16" key="1">
    <citation type="journal article" date="2019" name="Int. J. Syst. Evol. Microbiol.">
        <title>The Global Catalogue of Microorganisms (GCM) 10K type strain sequencing project: providing services to taxonomists for standard genome sequencing and annotation.</title>
        <authorList>
            <consortium name="The Broad Institute Genomics Platform"/>
            <consortium name="The Broad Institute Genome Sequencing Center for Infectious Disease"/>
            <person name="Wu L."/>
            <person name="Ma J."/>
        </authorList>
    </citation>
    <scope>NUCLEOTIDE SEQUENCE [LARGE SCALE GENOMIC DNA]</scope>
    <source>
        <strain evidence="16">JCM 17564</strain>
    </source>
</reference>
<proteinExistence type="inferred from homology"/>
<evidence type="ECO:0000256" key="7">
    <source>
        <dbReference type="ARBA" id="ARBA00022958"/>
    </source>
</evidence>
<keyword evidence="7" id="KW-0630">Potassium</keyword>
<evidence type="ECO:0000256" key="6">
    <source>
        <dbReference type="ARBA" id="ARBA00022826"/>
    </source>
</evidence>
<evidence type="ECO:0000256" key="11">
    <source>
        <dbReference type="ARBA" id="ARBA00023303"/>
    </source>
</evidence>
<evidence type="ECO:0000313" key="16">
    <source>
        <dbReference type="Proteomes" id="UP001424459"/>
    </source>
</evidence>
<keyword evidence="3" id="KW-0813">Transport</keyword>
<accession>A0ABP7UE75</accession>
<comment type="similarity">
    <text evidence="2">Belongs to the TMEM175 family.</text>
</comment>
<keyword evidence="8 14" id="KW-1133">Transmembrane helix</keyword>
<evidence type="ECO:0000256" key="8">
    <source>
        <dbReference type="ARBA" id="ARBA00022989"/>
    </source>
</evidence>
<organism evidence="15 16">
    <name type="scientific">Sphingomonas rosea</name>
    <dbReference type="NCBI Taxonomy" id="335605"/>
    <lineage>
        <taxon>Bacteria</taxon>
        <taxon>Pseudomonadati</taxon>
        <taxon>Pseudomonadota</taxon>
        <taxon>Alphaproteobacteria</taxon>
        <taxon>Sphingomonadales</taxon>
        <taxon>Sphingomonadaceae</taxon>
        <taxon>Sphingomonas</taxon>
    </lineage>
</organism>
<evidence type="ECO:0000256" key="10">
    <source>
        <dbReference type="ARBA" id="ARBA00023136"/>
    </source>
</evidence>
<feature type="transmembrane region" description="Helical" evidence="14">
    <location>
        <begin position="139"/>
        <end position="156"/>
    </location>
</feature>
<comment type="subcellular location">
    <subcellularLocation>
        <location evidence="1">Membrane</location>
        <topology evidence="1">Multi-pass membrane protein</topology>
    </subcellularLocation>
</comment>
<feature type="transmembrane region" description="Helical" evidence="14">
    <location>
        <begin position="188"/>
        <end position="214"/>
    </location>
</feature>
<feature type="transmembrane region" description="Helical" evidence="14">
    <location>
        <begin position="34"/>
        <end position="53"/>
    </location>
</feature>
<evidence type="ECO:0000256" key="9">
    <source>
        <dbReference type="ARBA" id="ARBA00023065"/>
    </source>
</evidence>
<dbReference type="EMBL" id="BAABBR010000001">
    <property type="protein sequence ID" value="GAA4041523.1"/>
    <property type="molecule type" value="Genomic_DNA"/>
</dbReference>
<keyword evidence="9" id="KW-0406">Ion transport</keyword>
<evidence type="ECO:0000256" key="1">
    <source>
        <dbReference type="ARBA" id="ARBA00004141"/>
    </source>
</evidence>
<comment type="caution">
    <text evidence="15">The sequence shown here is derived from an EMBL/GenBank/DDBJ whole genome shotgun (WGS) entry which is preliminary data.</text>
</comment>
<keyword evidence="16" id="KW-1185">Reference proteome</keyword>
<keyword evidence="10 14" id="KW-0472">Membrane</keyword>
<evidence type="ECO:0000256" key="13">
    <source>
        <dbReference type="SAM" id="MobiDB-lite"/>
    </source>
</evidence>
<evidence type="ECO:0000313" key="15">
    <source>
        <dbReference type="EMBL" id="GAA4041523.1"/>
    </source>
</evidence>
<dbReference type="Pfam" id="PF06736">
    <property type="entry name" value="TMEM175"/>
    <property type="match status" value="1"/>
</dbReference>
<keyword evidence="11" id="KW-0407">Ion channel</keyword>
<feature type="region of interest" description="Disordered" evidence="13">
    <location>
        <begin position="1"/>
        <end position="27"/>
    </location>
</feature>
<evidence type="ECO:0000256" key="12">
    <source>
        <dbReference type="ARBA" id="ARBA00034430"/>
    </source>
</evidence>